<evidence type="ECO:0000313" key="7">
    <source>
        <dbReference type="EMBL" id="GAA4911828.1"/>
    </source>
</evidence>
<dbReference type="SUPFAM" id="SSF52540">
    <property type="entry name" value="P-loop containing nucleoside triphosphate hydrolases"/>
    <property type="match status" value="1"/>
</dbReference>
<evidence type="ECO:0000313" key="8">
    <source>
        <dbReference type="Proteomes" id="UP001500368"/>
    </source>
</evidence>
<dbReference type="EMBL" id="BAABLW010000001">
    <property type="protein sequence ID" value="GAA4911828.1"/>
    <property type="molecule type" value="Genomic_DNA"/>
</dbReference>
<name>A0ABP9FT35_9MICC</name>
<evidence type="ECO:0000256" key="5">
    <source>
        <dbReference type="ARBA" id="ARBA00022741"/>
    </source>
</evidence>
<evidence type="ECO:0000256" key="4">
    <source>
        <dbReference type="ARBA" id="ARBA00022679"/>
    </source>
</evidence>
<evidence type="ECO:0000256" key="6">
    <source>
        <dbReference type="ARBA" id="ARBA00022840"/>
    </source>
</evidence>
<dbReference type="NCBIfam" id="TIGR02322">
    <property type="entry name" value="phosphon_PhnN"/>
    <property type="match status" value="1"/>
</dbReference>
<dbReference type="Gene3D" id="3.40.50.300">
    <property type="entry name" value="P-loop containing nucleotide triphosphate hydrolases"/>
    <property type="match status" value="1"/>
</dbReference>
<proteinExistence type="predicted"/>
<comment type="caution">
    <text evidence="7">The sequence shown here is derived from an EMBL/GenBank/DDBJ whole genome shotgun (WGS) entry which is preliminary data.</text>
</comment>
<dbReference type="EC" id="2.7.4.23" evidence="3"/>
<reference evidence="8" key="1">
    <citation type="journal article" date="2019" name="Int. J. Syst. Evol. Microbiol.">
        <title>The Global Catalogue of Microorganisms (GCM) 10K type strain sequencing project: providing services to taxonomists for standard genome sequencing and annotation.</title>
        <authorList>
            <consortium name="The Broad Institute Genomics Platform"/>
            <consortium name="The Broad Institute Genome Sequencing Center for Infectious Disease"/>
            <person name="Wu L."/>
            <person name="Ma J."/>
        </authorList>
    </citation>
    <scope>NUCLEOTIDE SEQUENCE [LARGE SCALE GENOMIC DNA]</scope>
    <source>
        <strain evidence="8">JCM 19129</strain>
    </source>
</reference>
<protein>
    <recommendedName>
        <fullName evidence="3">ribose 1,5-bisphosphate phosphokinase</fullName>
        <ecNumber evidence="3">2.7.4.23</ecNumber>
    </recommendedName>
</protein>
<keyword evidence="5" id="KW-0547">Nucleotide-binding</keyword>
<dbReference type="RefSeq" id="WP_345476341.1">
    <property type="nucleotide sequence ID" value="NZ_BAABLW010000001.1"/>
</dbReference>
<dbReference type="InterPro" id="IPR012699">
    <property type="entry name" value="PhnN"/>
</dbReference>
<evidence type="ECO:0000256" key="1">
    <source>
        <dbReference type="ARBA" id="ARBA00000373"/>
    </source>
</evidence>
<keyword evidence="6" id="KW-0067">ATP-binding</keyword>
<keyword evidence="4" id="KW-0808">Transferase</keyword>
<evidence type="ECO:0000256" key="2">
    <source>
        <dbReference type="ARBA" id="ARBA00005069"/>
    </source>
</evidence>
<organism evidence="7 8">
    <name type="scientific">Nesterenkonia rhizosphaerae</name>
    <dbReference type="NCBI Taxonomy" id="1348272"/>
    <lineage>
        <taxon>Bacteria</taxon>
        <taxon>Bacillati</taxon>
        <taxon>Actinomycetota</taxon>
        <taxon>Actinomycetes</taxon>
        <taxon>Micrococcales</taxon>
        <taxon>Micrococcaceae</taxon>
        <taxon>Nesterenkonia</taxon>
    </lineage>
</organism>
<dbReference type="Proteomes" id="UP001500368">
    <property type="component" value="Unassembled WGS sequence"/>
</dbReference>
<sequence>MSGVFVGVVGPSGAGKDAVLRYAQRRLEPEGFLFPRRVITRMAGDAEDSEYVSVPRFAELEAAGAFALSWKAHHLQYGIPAETLEQVSAGAVVVGNLSRTVLGQLSTRFARARVVRITVAENVRRARIIARGREDYAALAARLNRPDPAPNFPVDLEIINSGTLNEAGEQLVGYLREAAN</sequence>
<dbReference type="InterPro" id="IPR027417">
    <property type="entry name" value="P-loop_NTPase"/>
</dbReference>
<comment type="pathway">
    <text evidence="2">Metabolic intermediate biosynthesis; 5-phospho-alpha-D-ribose 1-diphosphate biosynthesis; 5-phospho-alpha-D-ribose 1-diphosphate from D-ribose 5-phosphate (route II): step 3/3.</text>
</comment>
<keyword evidence="8" id="KW-1185">Reference proteome</keyword>
<gene>
    <name evidence="7" type="primary">phnN</name>
    <name evidence="7" type="ORF">GCM10025790_02860</name>
</gene>
<evidence type="ECO:0000256" key="3">
    <source>
        <dbReference type="ARBA" id="ARBA00012892"/>
    </source>
</evidence>
<comment type="catalytic activity">
    <reaction evidence="1">
        <text>alpha-D-ribose 1,5-bisphosphate + ATP = 5-phospho-alpha-D-ribose 1-diphosphate + ADP</text>
        <dbReference type="Rhea" id="RHEA:20109"/>
        <dbReference type="ChEBI" id="CHEBI:30616"/>
        <dbReference type="ChEBI" id="CHEBI:58017"/>
        <dbReference type="ChEBI" id="CHEBI:68688"/>
        <dbReference type="ChEBI" id="CHEBI:456216"/>
        <dbReference type="EC" id="2.7.4.23"/>
    </reaction>
</comment>
<accession>A0ABP9FT35</accession>